<comment type="caution">
    <text evidence="2">The sequence shown here is derived from an EMBL/GenBank/DDBJ whole genome shotgun (WGS) entry which is preliminary data.</text>
</comment>
<evidence type="ECO:0008006" key="4">
    <source>
        <dbReference type="Google" id="ProtNLM"/>
    </source>
</evidence>
<keyword evidence="1" id="KW-0472">Membrane</keyword>
<gene>
    <name evidence="2" type="ORF">GJ700_05330</name>
</gene>
<dbReference type="AlphaFoldDB" id="A0A7X2IJU1"/>
<evidence type="ECO:0000313" key="2">
    <source>
        <dbReference type="EMBL" id="MRV71140.1"/>
    </source>
</evidence>
<reference evidence="2 3" key="1">
    <citation type="submission" date="2019-11" db="EMBL/GenBank/DDBJ databases">
        <title>Novel species isolated from a subtropical stream in China.</title>
        <authorList>
            <person name="Lu H."/>
        </authorList>
    </citation>
    <scope>NUCLEOTIDE SEQUENCE [LARGE SCALE GENOMIC DNA]</scope>
    <source>
        <strain evidence="2 3">FT92W</strain>
    </source>
</reference>
<sequence>MSGITLFGAFHTVLGLGALVAGARALLRDGAIRVDSGSGKLYVALTLVTSVSALAIFHHGGFGVAHVLALITLATMAFAALAQRFGKATAAMLAWSATYLFHWVPAVTETLTRVPAFGHLTPESPTVQNANATLLVLFVAGATWQFLRRARLAAAR</sequence>
<accession>A0A7X2IJU1</accession>
<feature type="transmembrane region" description="Helical" evidence="1">
    <location>
        <begin position="127"/>
        <end position="147"/>
    </location>
</feature>
<feature type="transmembrane region" description="Helical" evidence="1">
    <location>
        <begin position="6"/>
        <end position="27"/>
    </location>
</feature>
<proteinExistence type="predicted"/>
<keyword evidence="1" id="KW-1133">Transmembrane helix</keyword>
<feature type="transmembrane region" description="Helical" evidence="1">
    <location>
        <begin position="88"/>
        <end position="107"/>
    </location>
</feature>
<keyword evidence="3" id="KW-1185">Reference proteome</keyword>
<feature type="transmembrane region" description="Helical" evidence="1">
    <location>
        <begin position="63"/>
        <end position="81"/>
    </location>
</feature>
<protein>
    <recommendedName>
        <fullName evidence="4">DUF2306 domain-containing protein</fullName>
    </recommendedName>
</protein>
<name>A0A7X2IJU1_9BURK</name>
<dbReference type="EMBL" id="WKJJ01000003">
    <property type="protein sequence ID" value="MRV71140.1"/>
    <property type="molecule type" value="Genomic_DNA"/>
</dbReference>
<evidence type="ECO:0000313" key="3">
    <source>
        <dbReference type="Proteomes" id="UP000446768"/>
    </source>
</evidence>
<dbReference type="RefSeq" id="WP_154371637.1">
    <property type="nucleotide sequence ID" value="NZ_WKJJ01000003.1"/>
</dbReference>
<keyword evidence="1" id="KW-0812">Transmembrane</keyword>
<dbReference type="Proteomes" id="UP000446768">
    <property type="component" value="Unassembled WGS sequence"/>
</dbReference>
<organism evidence="2 3">
    <name type="scientific">Pseudoduganella rivuli</name>
    <dbReference type="NCBI Taxonomy" id="2666085"/>
    <lineage>
        <taxon>Bacteria</taxon>
        <taxon>Pseudomonadati</taxon>
        <taxon>Pseudomonadota</taxon>
        <taxon>Betaproteobacteria</taxon>
        <taxon>Burkholderiales</taxon>
        <taxon>Oxalobacteraceae</taxon>
        <taxon>Telluria group</taxon>
        <taxon>Pseudoduganella</taxon>
    </lineage>
</organism>
<feature type="transmembrane region" description="Helical" evidence="1">
    <location>
        <begin position="39"/>
        <end position="57"/>
    </location>
</feature>
<evidence type="ECO:0000256" key="1">
    <source>
        <dbReference type="SAM" id="Phobius"/>
    </source>
</evidence>